<dbReference type="EMBL" id="JAUSWG010000004">
    <property type="protein sequence ID" value="MDQ0556250.1"/>
    <property type="molecule type" value="Genomic_DNA"/>
</dbReference>
<proteinExistence type="predicted"/>
<evidence type="ECO:0000313" key="3">
    <source>
        <dbReference type="Proteomes" id="UP001232584"/>
    </source>
</evidence>
<keyword evidence="1" id="KW-0175">Coiled coil</keyword>
<sequence length="42" mass="5018">MRRIQIDYGNTNNIINNLKNILINLENEKRQIKNALNELHDL</sequence>
<dbReference type="RefSeq" id="WP_307505053.1">
    <property type="nucleotide sequence ID" value="NZ_BAAACE010000028.1"/>
</dbReference>
<evidence type="ECO:0000256" key="1">
    <source>
        <dbReference type="SAM" id="Coils"/>
    </source>
</evidence>
<keyword evidence="3" id="KW-1185">Reference proteome</keyword>
<accession>A0ABU0MZH0</accession>
<feature type="coiled-coil region" evidence="1">
    <location>
        <begin position="8"/>
        <end position="42"/>
    </location>
</feature>
<gene>
    <name evidence="2" type="ORF">QOZ92_001363</name>
</gene>
<dbReference type="Proteomes" id="UP001232584">
    <property type="component" value="Unassembled WGS sequence"/>
</dbReference>
<name>A0ABU0MZH0_9FIRM</name>
<organism evidence="2 3">
    <name type="scientific">Paraclostridium ghonii</name>
    <dbReference type="NCBI Taxonomy" id="29358"/>
    <lineage>
        <taxon>Bacteria</taxon>
        <taxon>Bacillati</taxon>
        <taxon>Bacillota</taxon>
        <taxon>Clostridia</taxon>
        <taxon>Peptostreptococcales</taxon>
        <taxon>Peptostreptococcaceae</taxon>
        <taxon>Paraclostridium</taxon>
    </lineage>
</organism>
<protein>
    <submittedName>
        <fullName evidence="2">Uncharacterized protein</fullName>
    </submittedName>
</protein>
<comment type="caution">
    <text evidence="2">The sequence shown here is derived from an EMBL/GenBank/DDBJ whole genome shotgun (WGS) entry which is preliminary data.</text>
</comment>
<reference evidence="2 3" key="1">
    <citation type="submission" date="2023-07" db="EMBL/GenBank/DDBJ databases">
        <title>Genomic Encyclopedia of Type Strains, Phase IV (KMG-IV): sequencing the most valuable type-strain genomes for metagenomic binning, comparative biology and taxonomic classification.</title>
        <authorList>
            <person name="Goeker M."/>
        </authorList>
    </citation>
    <scope>NUCLEOTIDE SEQUENCE [LARGE SCALE GENOMIC DNA]</scope>
    <source>
        <strain evidence="2 3">DSM 15049</strain>
    </source>
</reference>
<evidence type="ECO:0000313" key="2">
    <source>
        <dbReference type="EMBL" id="MDQ0556250.1"/>
    </source>
</evidence>